<evidence type="ECO:0000256" key="2">
    <source>
        <dbReference type="SAM" id="SignalP"/>
    </source>
</evidence>
<feature type="compositionally biased region" description="Low complexity" evidence="1">
    <location>
        <begin position="190"/>
        <end position="207"/>
    </location>
</feature>
<keyword evidence="4" id="KW-1185">Reference proteome</keyword>
<gene>
    <name evidence="3" type="ORF">TIFTF001_032762</name>
</gene>
<keyword evidence="2" id="KW-0732">Signal</keyword>
<dbReference type="Proteomes" id="UP001187192">
    <property type="component" value="Unassembled WGS sequence"/>
</dbReference>
<organism evidence="3 4">
    <name type="scientific">Ficus carica</name>
    <name type="common">Common fig</name>
    <dbReference type="NCBI Taxonomy" id="3494"/>
    <lineage>
        <taxon>Eukaryota</taxon>
        <taxon>Viridiplantae</taxon>
        <taxon>Streptophyta</taxon>
        <taxon>Embryophyta</taxon>
        <taxon>Tracheophyta</taxon>
        <taxon>Spermatophyta</taxon>
        <taxon>Magnoliopsida</taxon>
        <taxon>eudicotyledons</taxon>
        <taxon>Gunneridae</taxon>
        <taxon>Pentapetalae</taxon>
        <taxon>rosids</taxon>
        <taxon>fabids</taxon>
        <taxon>Rosales</taxon>
        <taxon>Moraceae</taxon>
        <taxon>Ficeae</taxon>
        <taxon>Ficus</taxon>
    </lineage>
</organism>
<name>A0AA88DXR8_FICCA</name>
<accession>A0AA88DXR8</accession>
<sequence length="207" mass="22517">MSLSLLSVSTVSLSSFSRCVPLSTGEDAMTTRTPRRPDCGGGDVFFYLVALQWSQIHRDLDTVESRSWAIAPVGYLVAKNRTSPSPMGASSPTTVFAFFAKGGQLRPSVGIPTVTQLITCWKRRLLTGNQLVTHRLSANQLIRSQLTATIWQEKTPVDVDAAPELRRMSRGDPRHPSTDLATMRSKVARSNSTAAKSYSSSISLTTA</sequence>
<protein>
    <recommendedName>
        <fullName evidence="5">Secreted protein</fullName>
    </recommendedName>
</protein>
<evidence type="ECO:0000313" key="3">
    <source>
        <dbReference type="EMBL" id="GMN63683.1"/>
    </source>
</evidence>
<feature type="chain" id="PRO_5041683544" description="Secreted protein" evidence="2">
    <location>
        <begin position="20"/>
        <end position="207"/>
    </location>
</feature>
<dbReference type="AlphaFoldDB" id="A0AA88DXR8"/>
<feature type="region of interest" description="Disordered" evidence="1">
    <location>
        <begin position="164"/>
        <end position="207"/>
    </location>
</feature>
<evidence type="ECO:0000313" key="4">
    <source>
        <dbReference type="Proteomes" id="UP001187192"/>
    </source>
</evidence>
<feature type="signal peptide" evidence="2">
    <location>
        <begin position="1"/>
        <end position="19"/>
    </location>
</feature>
<reference evidence="3" key="1">
    <citation type="submission" date="2023-07" db="EMBL/GenBank/DDBJ databases">
        <title>draft genome sequence of fig (Ficus carica).</title>
        <authorList>
            <person name="Takahashi T."/>
            <person name="Nishimura K."/>
        </authorList>
    </citation>
    <scope>NUCLEOTIDE SEQUENCE</scope>
</reference>
<proteinExistence type="predicted"/>
<evidence type="ECO:0008006" key="5">
    <source>
        <dbReference type="Google" id="ProtNLM"/>
    </source>
</evidence>
<feature type="compositionally biased region" description="Basic and acidic residues" evidence="1">
    <location>
        <begin position="164"/>
        <end position="177"/>
    </location>
</feature>
<dbReference type="EMBL" id="BTGU01000156">
    <property type="protein sequence ID" value="GMN63683.1"/>
    <property type="molecule type" value="Genomic_DNA"/>
</dbReference>
<evidence type="ECO:0000256" key="1">
    <source>
        <dbReference type="SAM" id="MobiDB-lite"/>
    </source>
</evidence>
<comment type="caution">
    <text evidence="3">The sequence shown here is derived from an EMBL/GenBank/DDBJ whole genome shotgun (WGS) entry which is preliminary data.</text>
</comment>